<dbReference type="eggNOG" id="KOG2533">
    <property type="taxonomic scope" value="Eukaryota"/>
</dbReference>
<evidence type="ECO:0000256" key="4">
    <source>
        <dbReference type="ARBA" id="ARBA00022989"/>
    </source>
</evidence>
<dbReference type="Gene3D" id="1.20.1250.20">
    <property type="entry name" value="MFS general substrate transporter like domains"/>
    <property type="match status" value="1"/>
</dbReference>
<feature type="transmembrane region" description="Helical" evidence="7">
    <location>
        <begin position="338"/>
        <end position="361"/>
    </location>
</feature>
<evidence type="ECO:0000256" key="6">
    <source>
        <dbReference type="ARBA" id="ARBA00037968"/>
    </source>
</evidence>
<dbReference type="PANTHER" id="PTHR43791">
    <property type="entry name" value="PERMEASE-RELATED"/>
    <property type="match status" value="1"/>
</dbReference>
<dbReference type="FunFam" id="1.20.1250.20:FF:000064">
    <property type="entry name" value="MFS allantoate transporter"/>
    <property type="match status" value="1"/>
</dbReference>
<dbReference type="SUPFAM" id="SSF103473">
    <property type="entry name" value="MFS general substrate transporter"/>
    <property type="match status" value="1"/>
</dbReference>
<evidence type="ECO:0000259" key="8">
    <source>
        <dbReference type="PROSITE" id="PS50850"/>
    </source>
</evidence>
<evidence type="ECO:0000313" key="9">
    <source>
        <dbReference type="EMBL" id="GAE00292.1"/>
    </source>
</evidence>
<evidence type="ECO:0000256" key="5">
    <source>
        <dbReference type="ARBA" id="ARBA00023136"/>
    </source>
</evidence>
<evidence type="ECO:0000256" key="3">
    <source>
        <dbReference type="ARBA" id="ARBA00022692"/>
    </source>
</evidence>
<dbReference type="PROSITE" id="PS50850">
    <property type="entry name" value="MFS"/>
    <property type="match status" value="1"/>
</dbReference>
<dbReference type="InterPro" id="IPR020846">
    <property type="entry name" value="MFS_dom"/>
</dbReference>
<dbReference type="InParanoid" id="V5GDY0"/>
<comment type="similarity">
    <text evidence="6">Belongs to the major facilitator superfamily. Allantoate permease family.</text>
</comment>
<keyword evidence="5 7" id="KW-0472">Membrane</keyword>
<feature type="transmembrane region" description="Helical" evidence="7">
    <location>
        <begin position="373"/>
        <end position="391"/>
    </location>
</feature>
<comment type="subcellular location">
    <subcellularLocation>
        <location evidence="1">Membrane</location>
        <topology evidence="1">Multi-pass membrane protein</topology>
    </subcellularLocation>
</comment>
<feature type="transmembrane region" description="Helical" evidence="7">
    <location>
        <begin position="466"/>
        <end position="485"/>
    </location>
</feature>
<keyword evidence="3 7" id="KW-0812">Transmembrane</keyword>
<dbReference type="OrthoDB" id="4213692at2759"/>
<comment type="caution">
    <text evidence="9">The sequence shown here is derived from an EMBL/GenBank/DDBJ whole genome shotgun (WGS) entry which is preliminary data.</text>
</comment>
<dbReference type="EMBL" id="BAUL01000500">
    <property type="protein sequence ID" value="GAE00292.1"/>
    <property type="molecule type" value="Genomic_DNA"/>
</dbReference>
<accession>V5GDY0</accession>
<dbReference type="PANTHER" id="PTHR43791:SF81">
    <property type="entry name" value="TRANSPORTER, PUTATIVE (AFU_ORTHOLOGUE AFUA_7G01190)-RELATED"/>
    <property type="match status" value="1"/>
</dbReference>
<organism evidence="9 10">
    <name type="scientific">Byssochlamys spectabilis (strain No. 5 / NBRC 109023)</name>
    <name type="common">Paecilomyces variotii</name>
    <dbReference type="NCBI Taxonomy" id="1356009"/>
    <lineage>
        <taxon>Eukaryota</taxon>
        <taxon>Fungi</taxon>
        <taxon>Dikarya</taxon>
        <taxon>Ascomycota</taxon>
        <taxon>Pezizomycotina</taxon>
        <taxon>Eurotiomycetes</taxon>
        <taxon>Eurotiomycetidae</taxon>
        <taxon>Eurotiales</taxon>
        <taxon>Thermoascaceae</taxon>
        <taxon>Paecilomyces</taxon>
    </lineage>
</organism>
<feature type="transmembrane region" description="Helical" evidence="7">
    <location>
        <begin position="116"/>
        <end position="134"/>
    </location>
</feature>
<sequence length="524" mass="58606">IILVLESFREEMTSHGEKDSAKCTAEKGPEKDIQAGEVTELDEGELFLHNNNINPEYLHDLLEDKERNRSLIRKVDLVLLPLLAGTYTLQYIDKSALAYSAVFDLLSTTHMSTSEYSWLASIFYFAYLAAEYPWSYLAQRTKMGKVVSCNVIAWGGILMVTAACSSFSSMAVCRFLLGIFEAPITPCFMMIVGMWYTRAEQPFRAGIFYSCNGFGAMVGGLLTYGIGQIDTIAVWRAIYLILGGITMLWGVVMFVFLPDDIISARRFTVEDKALLIGRGKLGRTGIINHSIKWYQIREALVDPQVWILFFFVLLNETINGGVASFSKLIIKGLTGNPIMTIVMGIPFGAFQIVWVLSGTFLASRFRNLRTVIMFLYLIPTIVGVCLMWKLSHETEKIAVLFGYYIIGAYVCSLVLALQMPATNLGGYTKRTTSVALVFLAYCVGNIIGPHAFLAPEAPIYQTGCKLILACSATQAVLAVCLRLLLVYRNKKRDALEAIDFQQTATELQLKDLTDFENLYFRYIL</sequence>
<proteinExistence type="inferred from homology"/>
<keyword evidence="2" id="KW-0813">Transport</keyword>
<gene>
    <name evidence="9" type="ORF">PVAR5_9033</name>
</gene>
<feature type="non-terminal residue" evidence="9">
    <location>
        <position position="1"/>
    </location>
</feature>
<dbReference type="InterPro" id="IPR036259">
    <property type="entry name" value="MFS_trans_sf"/>
</dbReference>
<evidence type="ECO:0000256" key="1">
    <source>
        <dbReference type="ARBA" id="ARBA00004141"/>
    </source>
</evidence>
<feature type="transmembrane region" description="Helical" evidence="7">
    <location>
        <begin position="75"/>
        <end position="92"/>
    </location>
</feature>
<name>V5GDY0_BYSSN</name>
<keyword evidence="10" id="KW-1185">Reference proteome</keyword>
<feature type="domain" description="Major facilitator superfamily (MFS) profile" evidence="8">
    <location>
        <begin position="79"/>
        <end position="490"/>
    </location>
</feature>
<dbReference type="AlphaFoldDB" id="V5GDY0"/>
<feature type="transmembrane region" description="Helical" evidence="7">
    <location>
        <begin position="433"/>
        <end position="454"/>
    </location>
</feature>
<feature type="transmembrane region" description="Helical" evidence="7">
    <location>
        <begin position="233"/>
        <end position="257"/>
    </location>
</feature>
<dbReference type="Proteomes" id="UP000018001">
    <property type="component" value="Unassembled WGS sequence"/>
</dbReference>
<reference evidence="10" key="1">
    <citation type="journal article" date="2014" name="Genome Announc.">
        <title>Draft genome sequence of the formaldehyde-resistant fungus Byssochlamys spectabilis No. 5 (anamorph Paecilomyces variotii No. 5) (NBRC109023).</title>
        <authorList>
            <person name="Oka T."/>
            <person name="Ekino K."/>
            <person name="Fukuda K."/>
            <person name="Nomura Y."/>
        </authorList>
    </citation>
    <scope>NUCLEOTIDE SEQUENCE [LARGE SCALE GENOMIC DNA]</scope>
    <source>
        <strain evidence="10">No. 5 / NBRC 109023</strain>
    </source>
</reference>
<dbReference type="GO" id="GO:0016020">
    <property type="term" value="C:membrane"/>
    <property type="evidence" value="ECO:0007669"/>
    <property type="project" value="UniProtKB-SubCell"/>
</dbReference>
<dbReference type="InterPro" id="IPR011701">
    <property type="entry name" value="MFS"/>
</dbReference>
<evidence type="ECO:0000256" key="7">
    <source>
        <dbReference type="SAM" id="Phobius"/>
    </source>
</evidence>
<evidence type="ECO:0000313" key="10">
    <source>
        <dbReference type="Proteomes" id="UP000018001"/>
    </source>
</evidence>
<feature type="transmembrane region" description="Helical" evidence="7">
    <location>
        <begin position="175"/>
        <end position="195"/>
    </location>
</feature>
<dbReference type="HOGENOM" id="CLU_001265_0_5_1"/>
<dbReference type="GO" id="GO:0022857">
    <property type="term" value="F:transmembrane transporter activity"/>
    <property type="evidence" value="ECO:0007669"/>
    <property type="project" value="InterPro"/>
</dbReference>
<dbReference type="Pfam" id="PF07690">
    <property type="entry name" value="MFS_1"/>
    <property type="match status" value="1"/>
</dbReference>
<keyword evidence="4 7" id="KW-1133">Transmembrane helix</keyword>
<feature type="transmembrane region" description="Helical" evidence="7">
    <location>
        <begin position="305"/>
        <end position="326"/>
    </location>
</feature>
<protein>
    <submittedName>
        <fullName evidence="9">MFS transporter, putative</fullName>
    </submittedName>
</protein>
<feature type="transmembrane region" description="Helical" evidence="7">
    <location>
        <begin position="397"/>
        <end position="421"/>
    </location>
</feature>
<feature type="transmembrane region" description="Helical" evidence="7">
    <location>
        <begin position="146"/>
        <end position="169"/>
    </location>
</feature>
<feature type="transmembrane region" description="Helical" evidence="7">
    <location>
        <begin position="207"/>
        <end position="227"/>
    </location>
</feature>
<evidence type="ECO:0000256" key="2">
    <source>
        <dbReference type="ARBA" id="ARBA00022448"/>
    </source>
</evidence>